<dbReference type="InterPro" id="IPR018392">
    <property type="entry name" value="LysM"/>
</dbReference>
<dbReference type="PANTHER" id="PTHR46066:SF2">
    <property type="entry name" value="CHITINASE DOMAIN-CONTAINING PROTEIN 1"/>
    <property type="match status" value="1"/>
</dbReference>
<dbReference type="SUPFAM" id="SSF51445">
    <property type="entry name" value="(Trans)glycosidases"/>
    <property type="match status" value="1"/>
</dbReference>
<evidence type="ECO:0000256" key="1">
    <source>
        <dbReference type="ARBA" id="ARBA00022801"/>
    </source>
</evidence>
<keyword evidence="6" id="KW-1185">Reference proteome</keyword>
<dbReference type="InterPro" id="IPR041704">
    <property type="entry name" value="CFLE_GH18"/>
</dbReference>
<dbReference type="PROSITE" id="PS51910">
    <property type="entry name" value="GH18_2"/>
    <property type="match status" value="1"/>
</dbReference>
<dbReference type="AlphaFoldDB" id="A0A4P6EUV8"/>
<evidence type="ECO:0000259" key="4">
    <source>
        <dbReference type="PROSITE" id="PS51910"/>
    </source>
</evidence>
<dbReference type="InterPro" id="IPR029070">
    <property type="entry name" value="Chitinase_insertion_sf"/>
</dbReference>
<keyword evidence="2" id="KW-0326">Glycosidase</keyword>
<dbReference type="InterPro" id="IPR017853">
    <property type="entry name" value="GH"/>
</dbReference>
<dbReference type="KEGG" id="pprt:ET464_12230"/>
<dbReference type="Pfam" id="PF01476">
    <property type="entry name" value="LysM"/>
    <property type="match status" value="2"/>
</dbReference>
<evidence type="ECO:0000313" key="5">
    <source>
        <dbReference type="EMBL" id="QAY67050.1"/>
    </source>
</evidence>
<dbReference type="RefSeq" id="WP_129441268.1">
    <property type="nucleotide sequence ID" value="NZ_CP035492.1"/>
</dbReference>
<evidence type="ECO:0000259" key="3">
    <source>
        <dbReference type="PROSITE" id="PS51782"/>
    </source>
</evidence>
<dbReference type="SUPFAM" id="SSF54106">
    <property type="entry name" value="LysM domain"/>
    <property type="match status" value="2"/>
</dbReference>
<evidence type="ECO:0000313" key="6">
    <source>
        <dbReference type="Proteomes" id="UP000293568"/>
    </source>
</evidence>
<dbReference type="PROSITE" id="PS51782">
    <property type="entry name" value="LYSM"/>
    <property type="match status" value="2"/>
</dbReference>
<gene>
    <name evidence="5" type="ORF">ET464_12230</name>
</gene>
<dbReference type="GO" id="GO:0070492">
    <property type="term" value="F:oligosaccharide binding"/>
    <property type="evidence" value="ECO:0007669"/>
    <property type="project" value="TreeGrafter"/>
</dbReference>
<dbReference type="GO" id="GO:0008061">
    <property type="term" value="F:chitin binding"/>
    <property type="evidence" value="ECO:0007669"/>
    <property type="project" value="InterPro"/>
</dbReference>
<reference evidence="5 6" key="1">
    <citation type="submission" date="2019-01" db="EMBL/GenBank/DDBJ databases">
        <title>Genome sequencing of strain FW100M-2.</title>
        <authorList>
            <person name="Heo J."/>
            <person name="Kim S.-J."/>
            <person name="Kim J.-S."/>
            <person name="Hong S.-B."/>
            <person name="Kwon S.-W."/>
        </authorList>
    </citation>
    <scope>NUCLEOTIDE SEQUENCE [LARGE SCALE GENOMIC DNA]</scope>
    <source>
        <strain evidence="5 6">FW100M-2</strain>
    </source>
</reference>
<dbReference type="GO" id="GO:0005975">
    <property type="term" value="P:carbohydrate metabolic process"/>
    <property type="evidence" value="ECO:0007669"/>
    <property type="project" value="InterPro"/>
</dbReference>
<dbReference type="Proteomes" id="UP000293568">
    <property type="component" value="Chromosome"/>
</dbReference>
<dbReference type="GO" id="GO:0012505">
    <property type="term" value="C:endomembrane system"/>
    <property type="evidence" value="ECO:0007669"/>
    <property type="project" value="TreeGrafter"/>
</dbReference>
<accession>A0A4P6EUV8</accession>
<dbReference type="CDD" id="cd02874">
    <property type="entry name" value="GH18_CFLE_spore_hydrolase"/>
    <property type="match status" value="1"/>
</dbReference>
<name>A0A4P6EUV8_9BACL</name>
<dbReference type="InterPro" id="IPR011583">
    <property type="entry name" value="Chitinase_II/V-like_cat"/>
</dbReference>
<dbReference type="PANTHER" id="PTHR46066">
    <property type="entry name" value="CHITINASE DOMAIN-CONTAINING PROTEIN 1 FAMILY MEMBER"/>
    <property type="match status" value="1"/>
</dbReference>
<dbReference type="GO" id="GO:0016798">
    <property type="term" value="F:hydrolase activity, acting on glycosyl bonds"/>
    <property type="evidence" value="ECO:0007669"/>
    <property type="project" value="UniProtKB-KW"/>
</dbReference>
<sequence>MHIYVVQKGDSLWQLSQRYGVPASRIGAVNGLADNNVLVIGQALVIPVPENGGNSLTRKETGVHTVQKGETMHAVAKQYGLSLQQLMQANSIGNPALAAAGASVIIPEAAKPEIEVNGYVKPGSNGVRDAKQYASSLTYLSPFSYSVSADGSLVPLDDEALIQAAIAGGAAPMLVVSNFEGDNFSPDLAHALLQNAGAREKLTANILQLMQDKSYIAVNVDFEYVPVADKNMYHQLLQRLVDTLHPHGYLVSAALAPKTSSDQAGLLYEGHDYAAQGAIVDFVILMTYEWGWFGGSPMAVAPLNEVNKVVRYAVSVIPPDKILMGMPLYGYDWTLPYKPGTTAETVSPQEAVERAATMHANIEYDEQAESPFYHYYDSAKTEHVVWFEDARSVQAKYNLVKSYGLRGVSYWVLGVPFVPNWYVLKDNFTIRQLPFPSASSGAN</sequence>
<feature type="domain" description="LysM" evidence="3">
    <location>
        <begin position="2"/>
        <end position="46"/>
    </location>
</feature>
<evidence type="ECO:0000256" key="2">
    <source>
        <dbReference type="ARBA" id="ARBA00023295"/>
    </source>
</evidence>
<dbReference type="Pfam" id="PF00704">
    <property type="entry name" value="Glyco_hydro_18"/>
    <property type="match status" value="1"/>
</dbReference>
<proteinExistence type="predicted"/>
<dbReference type="EMBL" id="CP035492">
    <property type="protein sequence ID" value="QAY67050.1"/>
    <property type="molecule type" value="Genomic_DNA"/>
</dbReference>
<feature type="domain" description="LysM" evidence="3">
    <location>
        <begin position="62"/>
        <end position="106"/>
    </location>
</feature>
<dbReference type="SMART" id="SM00257">
    <property type="entry name" value="LysM"/>
    <property type="match status" value="2"/>
</dbReference>
<dbReference type="OrthoDB" id="9769314at2"/>
<feature type="domain" description="GH18" evidence="4">
    <location>
        <begin position="114"/>
        <end position="431"/>
    </location>
</feature>
<protein>
    <submittedName>
        <fullName evidence="5">LysM peptidoglycan-binding domain-containing protein</fullName>
    </submittedName>
</protein>
<keyword evidence="1" id="KW-0378">Hydrolase</keyword>
<dbReference type="SMART" id="SM00636">
    <property type="entry name" value="Glyco_18"/>
    <property type="match status" value="1"/>
</dbReference>
<dbReference type="Gene3D" id="3.10.350.10">
    <property type="entry name" value="LysM domain"/>
    <property type="match status" value="2"/>
</dbReference>
<dbReference type="InterPro" id="IPR001223">
    <property type="entry name" value="Glyco_hydro18_cat"/>
</dbReference>
<dbReference type="Gene3D" id="3.10.50.10">
    <property type="match status" value="1"/>
</dbReference>
<dbReference type="Gene3D" id="3.20.20.80">
    <property type="entry name" value="Glycosidases"/>
    <property type="match status" value="1"/>
</dbReference>
<dbReference type="InterPro" id="IPR036779">
    <property type="entry name" value="LysM_dom_sf"/>
</dbReference>
<dbReference type="CDD" id="cd00118">
    <property type="entry name" value="LysM"/>
    <property type="match status" value="2"/>
</dbReference>
<organism evidence="5 6">
    <name type="scientific">Paenibacillus protaetiae</name>
    <dbReference type="NCBI Taxonomy" id="2509456"/>
    <lineage>
        <taxon>Bacteria</taxon>
        <taxon>Bacillati</taxon>
        <taxon>Bacillota</taxon>
        <taxon>Bacilli</taxon>
        <taxon>Bacillales</taxon>
        <taxon>Paenibacillaceae</taxon>
        <taxon>Paenibacillus</taxon>
    </lineage>
</organism>